<dbReference type="PANTHER" id="PTHR45763">
    <property type="entry name" value="HYDROLASE, ALPHA/BETA FOLD FAMILY PROTEIN, EXPRESSED-RELATED"/>
    <property type="match status" value="1"/>
</dbReference>
<evidence type="ECO:0000313" key="4">
    <source>
        <dbReference type="Proteomes" id="UP000076863"/>
    </source>
</evidence>
<evidence type="ECO:0000313" key="3">
    <source>
        <dbReference type="EMBL" id="OAA50145.1"/>
    </source>
</evidence>
<dbReference type="EMBL" id="AZHA01000003">
    <property type="protein sequence ID" value="OAA50145.1"/>
    <property type="molecule type" value="Genomic_DNA"/>
</dbReference>
<keyword evidence="3" id="KW-0378">Hydrolase</keyword>
<dbReference type="OrthoDB" id="294702at2759"/>
<feature type="compositionally biased region" description="Low complexity" evidence="1">
    <location>
        <begin position="18"/>
        <end position="36"/>
    </location>
</feature>
<accession>A0A167JEC2</accession>
<dbReference type="Proteomes" id="UP000076863">
    <property type="component" value="Unassembled WGS sequence"/>
</dbReference>
<dbReference type="AlphaFoldDB" id="A0A167JEC2"/>
<proteinExistence type="predicted"/>
<keyword evidence="4" id="KW-1185">Reference proteome</keyword>
<dbReference type="PANTHER" id="PTHR45763:SF46">
    <property type="entry name" value="AB HYDROLASE-1 DOMAIN-CONTAINING PROTEIN"/>
    <property type="match status" value="1"/>
</dbReference>
<gene>
    <name evidence="3" type="ORF">BBO_01780</name>
</gene>
<dbReference type="InterPro" id="IPR000073">
    <property type="entry name" value="AB_hydrolase_1"/>
</dbReference>
<dbReference type="Gene3D" id="3.40.50.1820">
    <property type="entry name" value="alpha/beta hydrolase"/>
    <property type="match status" value="2"/>
</dbReference>
<dbReference type="GO" id="GO:0016787">
    <property type="term" value="F:hydrolase activity"/>
    <property type="evidence" value="ECO:0007669"/>
    <property type="project" value="UniProtKB-KW"/>
</dbReference>
<organism evidence="3 4">
    <name type="scientific">Beauveria brongniartii RCEF 3172</name>
    <dbReference type="NCBI Taxonomy" id="1081107"/>
    <lineage>
        <taxon>Eukaryota</taxon>
        <taxon>Fungi</taxon>
        <taxon>Dikarya</taxon>
        <taxon>Ascomycota</taxon>
        <taxon>Pezizomycotina</taxon>
        <taxon>Sordariomycetes</taxon>
        <taxon>Hypocreomycetidae</taxon>
        <taxon>Hypocreales</taxon>
        <taxon>Cordycipitaceae</taxon>
        <taxon>Beauveria</taxon>
        <taxon>Beauveria brongniartii</taxon>
    </lineage>
</organism>
<name>A0A167JEC2_9HYPO</name>
<sequence length="286" mass="31563">MAARAPTQRLLRLSRPISTQTTASTSASPKTASTTTLNPAHNQTITLPDGRTLGFAEYGDPRGRKTLLYFHGYPSSRVEAKLLDKLALAHSIRILALDRPGYGLSTPQRPRRSLLDWPRDVEAFAASQHLDRFAVLGLSGGGPFALVNEQAREKEARRLKADPAARPSTVTAPDARPVAEQRAALLDMLIGEPFAQGPDGAVQEARMLTDDDWGFRLDDVTFRDSPIKIWHGTKDVNAPIEAIRYLADKLPNAELHEFDQDTHYTMGEHIEAAVLDLMGETHKEKK</sequence>
<dbReference type="SUPFAM" id="SSF53474">
    <property type="entry name" value="alpha/beta-Hydrolases"/>
    <property type="match status" value="1"/>
</dbReference>
<feature type="region of interest" description="Disordered" evidence="1">
    <location>
        <begin position="1"/>
        <end position="45"/>
    </location>
</feature>
<feature type="domain" description="AB hydrolase-1" evidence="2">
    <location>
        <begin position="68"/>
        <end position="270"/>
    </location>
</feature>
<protein>
    <submittedName>
        <fullName evidence="3">Alpha/beta hydrolase fold-1</fullName>
    </submittedName>
</protein>
<evidence type="ECO:0000256" key="1">
    <source>
        <dbReference type="SAM" id="MobiDB-lite"/>
    </source>
</evidence>
<evidence type="ECO:0000259" key="2">
    <source>
        <dbReference type="Pfam" id="PF12697"/>
    </source>
</evidence>
<reference evidence="3 4" key="1">
    <citation type="journal article" date="2016" name="Genome Biol. Evol.">
        <title>Divergent and convergent evolution of fungal pathogenicity.</title>
        <authorList>
            <person name="Shang Y."/>
            <person name="Xiao G."/>
            <person name="Zheng P."/>
            <person name="Cen K."/>
            <person name="Zhan S."/>
            <person name="Wang C."/>
        </authorList>
    </citation>
    <scope>NUCLEOTIDE SEQUENCE [LARGE SCALE GENOMIC DNA]</scope>
    <source>
        <strain evidence="3 4">RCEF 3172</strain>
    </source>
</reference>
<dbReference type="InterPro" id="IPR029058">
    <property type="entry name" value="AB_hydrolase_fold"/>
</dbReference>
<comment type="caution">
    <text evidence="3">The sequence shown here is derived from an EMBL/GenBank/DDBJ whole genome shotgun (WGS) entry which is preliminary data.</text>
</comment>
<dbReference type="Pfam" id="PF12697">
    <property type="entry name" value="Abhydrolase_6"/>
    <property type="match status" value="1"/>
</dbReference>